<keyword evidence="7" id="KW-1185">Reference proteome</keyword>
<evidence type="ECO:0000313" key="7">
    <source>
        <dbReference type="Proteomes" id="UP000186785"/>
    </source>
</evidence>
<feature type="compositionally biased region" description="Gly residues" evidence="1">
    <location>
        <begin position="557"/>
        <end position="582"/>
    </location>
</feature>
<keyword evidence="3" id="KW-0732">Signal</keyword>
<evidence type="ECO:0000256" key="2">
    <source>
        <dbReference type="SAM" id="Phobius"/>
    </source>
</evidence>
<gene>
    <name evidence="6" type="ORF">BSR29_05505</name>
</gene>
<name>A0A1Q5PLP3_9ACTO</name>
<dbReference type="InterPro" id="IPR018702">
    <property type="entry name" value="DUF2207"/>
</dbReference>
<evidence type="ECO:0000256" key="3">
    <source>
        <dbReference type="SAM" id="SignalP"/>
    </source>
</evidence>
<reference evidence="6 7" key="1">
    <citation type="submission" date="2016-11" db="EMBL/GenBank/DDBJ databases">
        <title>Actinomyces gypaetusis sp. nov. isolated from the vulture Gypaetus barbatus in Qinghai Tibet Plateau China.</title>
        <authorList>
            <person name="Meng X."/>
        </authorList>
    </citation>
    <scope>NUCLEOTIDE SEQUENCE [LARGE SCALE GENOMIC DNA]</scope>
    <source>
        <strain evidence="6 7">VUL4_2</strain>
    </source>
</reference>
<dbReference type="RefSeq" id="WP_073709297.1">
    <property type="nucleotide sequence ID" value="NZ_MQSV01000003.1"/>
</dbReference>
<feature type="domain" description="Predicted membrane protein YciQ-like C-terminal" evidence="5">
    <location>
        <begin position="455"/>
        <end position="516"/>
    </location>
</feature>
<keyword evidence="2" id="KW-1133">Transmembrane helix</keyword>
<keyword evidence="2" id="KW-0812">Transmembrane</keyword>
<keyword evidence="2" id="KW-0472">Membrane</keyword>
<feature type="signal peptide" evidence="3">
    <location>
        <begin position="1"/>
        <end position="22"/>
    </location>
</feature>
<dbReference type="EMBL" id="MQSV01000003">
    <property type="protein sequence ID" value="OKL47937.1"/>
    <property type="molecule type" value="Genomic_DNA"/>
</dbReference>
<comment type="caution">
    <text evidence="6">The sequence shown here is derived from an EMBL/GenBank/DDBJ whole genome shotgun (WGS) entry which is preliminary data.</text>
</comment>
<evidence type="ECO:0000256" key="1">
    <source>
        <dbReference type="SAM" id="MobiDB-lite"/>
    </source>
</evidence>
<sequence length="582" mass="65954">MAKKLSVLLLSLVCFFAMSLGAVPQAWARSLEDLTITIEIDEDGNAHFTEKWLVSEDGTGTELYKRLGRLHKNMEITDFKVSADGIPYFEKEKWQPSDRWENKKGQYGIVHDGDATELCWGRGEVGVHTYTMEYTVTNFIVNLKDAQAINWQLLNSNLSAIPTNYQYTIKSPKFGPETVTEIQTFGTRTSNEYQNNEILISPNEPLDSSQYLVVLAKLPKGTFNTKTNLSQTWEETKDEANKISDAPPPRSERSKFVNYLGWFIGFLAPFLAYYSIYYLARFARKKINFKSPAETNARRSKLQEQDLDLENYISKDLPDADQGTMWRLAEFAGDTKLEFTIQKSFLSSYILKWIMEGHVKPGMEETHWLGRTSIPLHLDPMALSHLEESEIKLYELLLDASGDNYLLEDKELQEYCRRHPKEWESAQEGIRALGKQQLDNEYLSREVNYGIFSTSKKTNVLTYAGIKRYQQVIGFKHYLENFTIIDERELIEVGLWKNYLIYAAAFGMAEQVYDQLKRVIPELLVTHQISSTTVSTSRSWSHSAFNGYTSTSSRSGGSSGGGGSFSSGGGGSFGGSSGGGFR</sequence>
<dbReference type="AlphaFoldDB" id="A0A1Q5PLP3"/>
<dbReference type="Pfam" id="PF20990">
    <property type="entry name" value="DUF2207_C"/>
    <property type="match status" value="1"/>
</dbReference>
<dbReference type="InterPro" id="IPR048389">
    <property type="entry name" value="YciQ-like_C"/>
</dbReference>
<organism evidence="6 7">
    <name type="scientific">Boudabousia liubingyangii</name>
    <dbReference type="NCBI Taxonomy" id="1921764"/>
    <lineage>
        <taxon>Bacteria</taxon>
        <taxon>Bacillati</taxon>
        <taxon>Actinomycetota</taxon>
        <taxon>Actinomycetes</taxon>
        <taxon>Actinomycetales</taxon>
        <taxon>Actinomycetaceae</taxon>
        <taxon>Boudabousia</taxon>
    </lineage>
</organism>
<dbReference type="Pfam" id="PF09972">
    <property type="entry name" value="DUF2207"/>
    <property type="match status" value="1"/>
</dbReference>
<proteinExistence type="predicted"/>
<evidence type="ECO:0008006" key="8">
    <source>
        <dbReference type="Google" id="ProtNLM"/>
    </source>
</evidence>
<evidence type="ECO:0000313" key="6">
    <source>
        <dbReference type="EMBL" id="OKL47937.1"/>
    </source>
</evidence>
<feature type="domain" description="DUF2207" evidence="4">
    <location>
        <begin position="31"/>
        <end position="196"/>
    </location>
</feature>
<dbReference type="STRING" id="1921764.BSR28_05900"/>
<protein>
    <recommendedName>
        <fullName evidence="8">DUF2207 domain-containing protein</fullName>
    </recommendedName>
</protein>
<feature type="chain" id="PRO_5039279491" description="DUF2207 domain-containing protein" evidence="3">
    <location>
        <begin position="23"/>
        <end position="582"/>
    </location>
</feature>
<dbReference type="Proteomes" id="UP000186785">
    <property type="component" value="Unassembled WGS sequence"/>
</dbReference>
<evidence type="ECO:0000259" key="4">
    <source>
        <dbReference type="Pfam" id="PF09972"/>
    </source>
</evidence>
<feature type="transmembrane region" description="Helical" evidence="2">
    <location>
        <begin position="259"/>
        <end position="280"/>
    </location>
</feature>
<evidence type="ECO:0000259" key="5">
    <source>
        <dbReference type="Pfam" id="PF20990"/>
    </source>
</evidence>
<feature type="region of interest" description="Disordered" evidence="1">
    <location>
        <begin position="549"/>
        <end position="582"/>
    </location>
</feature>
<accession>A0A1Q5PLP3</accession>